<dbReference type="Proteomes" id="UP000326198">
    <property type="component" value="Unassembled WGS sequence"/>
</dbReference>
<keyword evidence="1" id="KW-1133">Transmembrane helix</keyword>
<organism evidence="2 3">
    <name type="scientific">Aspergillus bertholletiae</name>
    <dbReference type="NCBI Taxonomy" id="1226010"/>
    <lineage>
        <taxon>Eukaryota</taxon>
        <taxon>Fungi</taxon>
        <taxon>Dikarya</taxon>
        <taxon>Ascomycota</taxon>
        <taxon>Pezizomycotina</taxon>
        <taxon>Eurotiomycetes</taxon>
        <taxon>Eurotiomycetidae</taxon>
        <taxon>Eurotiales</taxon>
        <taxon>Aspergillaceae</taxon>
        <taxon>Aspergillus</taxon>
        <taxon>Aspergillus subgen. Circumdati</taxon>
    </lineage>
</organism>
<keyword evidence="1" id="KW-0472">Membrane</keyword>
<feature type="transmembrane region" description="Helical" evidence="1">
    <location>
        <begin position="18"/>
        <end position="36"/>
    </location>
</feature>
<feature type="non-terminal residue" evidence="2">
    <location>
        <position position="1"/>
    </location>
</feature>
<sequence>IGGVFFFFFFGRIGSGRGWSWLFLGLGLVWFCWYSSESLWKVDINKYSGNFNKQ</sequence>
<protein>
    <submittedName>
        <fullName evidence="2">Uncharacterized protein</fullName>
    </submittedName>
</protein>
<keyword evidence="3" id="KW-1185">Reference proteome</keyword>
<evidence type="ECO:0000313" key="2">
    <source>
        <dbReference type="EMBL" id="KAE8378467.1"/>
    </source>
</evidence>
<name>A0A5N7B9N9_9EURO</name>
<evidence type="ECO:0000313" key="3">
    <source>
        <dbReference type="Proteomes" id="UP000326198"/>
    </source>
</evidence>
<gene>
    <name evidence="2" type="ORF">BDV26DRAFT_261492</name>
</gene>
<dbReference type="AlphaFoldDB" id="A0A5N7B9N9"/>
<keyword evidence="1" id="KW-0812">Transmembrane</keyword>
<dbReference type="EMBL" id="ML736207">
    <property type="protein sequence ID" value="KAE8378467.1"/>
    <property type="molecule type" value="Genomic_DNA"/>
</dbReference>
<evidence type="ECO:0000256" key="1">
    <source>
        <dbReference type="SAM" id="Phobius"/>
    </source>
</evidence>
<accession>A0A5N7B9N9</accession>
<reference evidence="2 3" key="1">
    <citation type="submission" date="2019-04" db="EMBL/GenBank/DDBJ databases">
        <title>Friends and foes A comparative genomics studyof 23 Aspergillus species from section Flavi.</title>
        <authorList>
            <consortium name="DOE Joint Genome Institute"/>
            <person name="Kjaerbolling I."/>
            <person name="Vesth T."/>
            <person name="Frisvad J.C."/>
            <person name="Nybo J.L."/>
            <person name="Theobald S."/>
            <person name="Kildgaard S."/>
            <person name="Isbrandt T."/>
            <person name="Kuo A."/>
            <person name="Sato A."/>
            <person name="Lyhne E.K."/>
            <person name="Kogle M.E."/>
            <person name="Wiebenga A."/>
            <person name="Kun R.S."/>
            <person name="Lubbers R.J."/>
            <person name="Makela M.R."/>
            <person name="Barry K."/>
            <person name="Chovatia M."/>
            <person name="Clum A."/>
            <person name="Daum C."/>
            <person name="Haridas S."/>
            <person name="He G."/>
            <person name="LaButti K."/>
            <person name="Lipzen A."/>
            <person name="Mondo S."/>
            <person name="Riley R."/>
            <person name="Salamov A."/>
            <person name="Simmons B.A."/>
            <person name="Magnuson J.K."/>
            <person name="Henrissat B."/>
            <person name="Mortensen U.H."/>
            <person name="Larsen T.O."/>
            <person name="Devries R.P."/>
            <person name="Grigoriev I.V."/>
            <person name="Machida M."/>
            <person name="Baker S.E."/>
            <person name="Andersen M.R."/>
        </authorList>
    </citation>
    <scope>NUCLEOTIDE SEQUENCE [LARGE SCALE GENOMIC DNA]</scope>
    <source>
        <strain evidence="2 3">IBT 29228</strain>
    </source>
</reference>
<proteinExistence type="predicted"/>